<dbReference type="InterPro" id="IPR050545">
    <property type="entry name" value="Mycobact_MmpL"/>
</dbReference>
<evidence type="ECO:0000259" key="8">
    <source>
        <dbReference type="PROSITE" id="PS50156"/>
    </source>
</evidence>
<sequence>MTNISTTRIEALVAFFARVLIAYRKPLGLLFLSLTLGFGISALNTRLDPGFNKLIPLKHEYMAAFLEHSATFSGANRVMVSVHWKGDGDIYNGEFLQILRKVTDEVFFIPGVNRGGVRSLFTPNVRYIEVTEVGFTGDVVIPSRFEADATGLAQVRSNVAKSGELGRLVSNDLKSALVQADLLEINPQTGEKLDYAEVARRLEKIRGEFASGDIEINIVGFAKVMGDVMDGLFTVVTFFAIAFVITTALLWMYSRSLKLTLLAITVALLPVIWLLGLLPLIGYGIDPMSVLVPFLIFSIGVSHAVQMTNAWKQDVLSGMTALEAAESAFRKLAIPGTMALLANALGFLVIMIIDIPIVHELGVTACLGVALMIMTNKMFMPIILSHLRLERLALHQPIETHHKHGLWWAVSALARPRPALASFAVMLVLLAVGTWYSRQLQTGDVGTGVPELHSESRYNQDNAKIISSYSIGMDVLSVFVETQNLQEACLNWDVMNAVERFDLRMRGVAGVQSVTTVAGRAKLYAAGNNEANPRWAALQRSEAALRTGGRAANPELGLNTDGCKTIQLVIYLNDHQGATLKHVVDEARKFIEVEKAPNVRFRLAGGNAGVAAATNEAVERAEVQMLASIFGAIALLCWLTFRSWRAVLCVIVPLLLVCILCNALMALLGIGLKVATLPVIALGVGVGVDYGIYIYERMQHEMAHNAAPLREAFYEAMRQRGTAAVFTAVTMSIGVGTWAFSALKFQADMGILLAFMFLVNVLGAIFLLPALACWLGVEVQPRERDEKESAPLPVAHATTRDAATSQNNTSLRPKPSALGIR</sequence>
<feature type="transmembrane region" description="Helical" evidence="7">
    <location>
        <begin position="648"/>
        <end position="670"/>
    </location>
</feature>
<protein>
    <submittedName>
        <fullName evidence="9">MMPL family transporter</fullName>
    </submittedName>
</protein>
<evidence type="ECO:0000256" key="7">
    <source>
        <dbReference type="SAM" id="Phobius"/>
    </source>
</evidence>
<evidence type="ECO:0000256" key="5">
    <source>
        <dbReference type="ARBA" id="ARBA00023136"/>
    </source>
</evidence>
<dbReference type="PANTHER" id="PTHR33406:SF10">
    <property type="entry name" value="SSD DOMAIN-CONTAINING PROTEIN"/>
    <property type="match status" value="1"/>
</dbReference>
<comment type="caution">
    <text evidence="9">The sequence shown here is derived from an EMBL/GenBank/DDBJ whole genome shotgun (WGS) entry which is preliminary data.</text>
</comment>
<dbReference type="SUPFAM" id="SSF82866">
    <property type="entry name" value="Multidrug efflux transporter AcrB transmembrane domain"/>
    <property type="match status" value="2"/>
</dbReference>
<evidence type="ECO:0000256" key="2">
    <source>
        <dbReference type="ARBA" id="ARBA00022475"/>
    </source>
</evidence>
<feature type="region of interest" description="Disordered" evidence="6">
    <location>
        <begin position="785"/>
        <end position="821"/>
    </location>
</feature>
<feature type="transmembrane region" description="Helical" evidence="7">
    <location>
        <begin position="676"/>
        <end position="695"/>
    </location>
</feature>
<feature type="domain" description="SSD" evidence="8">
    <location>
        <begin position="227"/>
        <end position="386"/>
    </location>
</feature>
<dbReference type="Pfam" id="PF03176">
    <property type="entry name" value="MMPL"/>
    <property type="match status" value="2"/>
</dbReference>
<evidence type="ECO:0000256" key="6">
    <source>
        <dbReference type="SAM" id="MobiDB-lite"/>
    </source>
</evidence>
<dbReference type="InterPro" id="IPR000731">
    <property type="entry name" value="SSD"/>
</dbReference>
<evidence type="ECO:0000256" key="4">
    <source>
        <dbReference type="ARBA" id="ARBA00022989"/>
    </source>
</evidence>
<feature type="transmembrane region" description="Helical" evidence="7">
    <location>
        <begin position="231"/>
        <end position="252"/>
    </location>
</feature>
<dbReference type="PROSITE" id="PS50156">
    <property type="entry name" value="SSD"/>
    <property type="match status" value="1"/>
</dbReference>
<feature type="transmembrane region" description="Helical" evidence="7">
    <location>
        <begin position="749"/>
        <end position="777"/>
    </location>
</feature>
<gene>
    <name evidence="9" type="ORF">GPA25_22875</name>
</gene>
<evidence type="ECO:0000313" key="10">
    <source>
        <dbReference type="Proteomes" id="UP000648984"/>
    </source>
</evidence>
<dbReference type="EMBL" id="WTVQ01000074">
    <property type="protein sequence ID" value="NMG77600.1"/>
    <property type="molecule type" value="Genomic_DNA"/>
</dbReference>
<accession>A0ABX1QIW6</accession>
<keyword evidence="3 7" id="KW-0812">Transmembrane</keyword>
<comment type="subcellular location">
    <subcellularLocation>
        <location evidence="1">Cell membrane</location>
        <topology evidence="1">Multi-pass membrane protein</topology>
    </subcellularLocation>
</comment>
<dbReference type="RefSeq" id="WP_169262721.1">
    <property type="nucleotide sequence ID" value="NZ_WTVQ01000074.1"/>
</dbReference>
<feature type="transmembrane region" description="Helical" evidence="7">
    <location>
        <begin position="259"/>
        <end position="285"/>
    </location>
</feature>
<feature type="transmembrane region" description="Helical" evidence="7">
    <location>
        <begin position="723"/>
        <end position="743"/>
    </location>
</feature>
<proteinExistence type="predicted"/>
<feature type="transmembrane region" description="Helical" evidence="7">
    <location>
        <begin position="27"/>
        <end position="47"/>
    </location>
</feature>
<feature type="transmembrane region" description="Helical" evidence="7">
    <location>
        <begin position="332"/>
        <end position="355"/>
    </location>
</feature>
<feature type="transmembrane region" description="Helical" evidence="7">
    <location>
        <begin position="623"/>
        <end position="641"/>
    </location>
</feature>
<organism evidence="9 10">
    <name type="scientific">Aromatoleum diolicum</name>
    <dbReference type="NCBI Taxonomy" id="75796"/>
    <lineage>
        <taxon>Bacteria</taxon>
        <taxon>Pseudomonadati</taxon>
        <taxon>Pseudomonadota</taxon>
        <taxon>Betaproteobacteria</taxon>
        <taxon>Rhodocyclales</taxon>
        <taxon>Rhodocyclaceae</taxon>
        <taxon>Aromatoleum</taxon>
    </lineage>
</organism>
<evidence type="ECO:0000313" key="9">
    <source>
        <dbReference type="EMBL" id="NMG77600.1"/>
    </source>
</evidence>
<keyword evidence="10" id="KW-1185">Reference proteome</keyword>
<feature type="transmembrane region" description="Helical" evidence="7">
    <location>
        <begin position="291"/>
        <end position="311"/>
    </location>
</feature>
<feature type="compositionally biased region" description="Polar residues" evidence="6">
    <location>
        <begin position="801"/>
        <end position="811"/>
    </location>
</feature>
<evidence type="ECO:0000256" key="1">
    <source>
        <dbReference type="ARBA" id="ARBA00004651"/>
    </source>
</evidence>
<reference evidence="9 10" key="1">
    <citation type="submission" date="2019-12" db="EMBL/GenBank/DDBJ databases">
        <title>Comparative genomics gives insights into the taxonomy of the Azoarcus-Aromatoleum group and reveals separate origins of nif in the plant-associated Azoarcus and non-plant-associated Aromatoleum sub-groups.</title>
        <authorList>
            <person name="Lafos M."/>
            <person name="Maluk M."/>
            <person name="Batista M."/>
            <person name="Junghare M."/>
            <person name="Carmona M."/>
            <person name="Faoro H."/>
            <person name="Cruz L.M."/>
            <person name="Battistoni F."/>
            <person name="De Souza E."/>
            <person name="Pedrosa F."/>
            <person name="Chen W.-M."/>
            <person name="Poole P.S."/>
            <person name="Dixon R.A."/>
            <person name="James E.K."/>
        </authorList>
    </citation>
    <scope>NUCLEOTIDE SEQUENCE [LARGE SCALE GENOMIC DNA]</scope>
    <source>
        <strain evidence="9 10">22Lin</strain>
    </source>
</reference>
<keyword evidence="4 7" id="KW-1133">Transmembrane helix</keyword>
<dbReference type="Proteomes" id="UP000648984">
    <property type="component" value="Unassembled WGS sequence"/>
</dbReference>
<feature type="transmembrane region" description="Helical" evidence="7">
    <location>
        <begin position="419"/>
        <end position="437"/>
    </location>
</feature>
<name>A0ABX1QIW6_9RHOO</name>
<evidence type="ECO:0000256" key="3">
    <source>
        <dbReference type="ARBA" id="ARBA00022692"/>
    </source>
</evidence>
<dbReference type="InterPro" id="IPR004869">
    <property type="entry name" value="MMPL_dom"/>
</dbReference>
<dbReference type="PANTHER" id="PTHR33406">
    <property type="entry name" value="MEMBRANE PROTEIN MJ1562-RELATED"/>
    <property type="match status" value="1"/>
</dbReference>
<keyword evidence="5 7" id="KW-0472">Membrane</keyword>
<feature type="transmembrane region" description="Helical" evidence="7">
    <location>
        <begin position="361"/>
        <end position="384"/>
    </location>
</feature>
<dbReference type="Gene3D" id="1.20.1640.10">
    <property type="entry name" value="Multidrug efflux transporter AcrB transmembrane domain"/>
    <property type="match status" value="2"/>
</dbReference>
<keyword evidence="2" id="KW-1003">Cell membrane</keyword>